<evidence type="ECO:0000313" key="13">
    <source>
        <dbReference type="RefSeq" id="XP_055891833.1"/>
    </source>
</evidence>
<feature type="compositionally biased region" description="Polar residues" evidence="7">
    <location>
        <begin position="576"/>
        <end position="588"/>
    </location>
</feature>
<keyword evidence="10" id="KW-1185">Reference proteome</keyword>
<evidence type="ECO:0000313" key="16">
    <source>
        <dbReference type="RefSeq" id="XP_055891836.1"/>
    </source>
</evidence>
<dbReference type="RefSeq" id="XP_055891834.1">
    <property type="nucleotide sequence ID" value="XM_056035859.1"/>
</dbReference>
<evidence type="ECO:0000313" key="10">
    <source>
        <dbReference type="Proteomes" id="UP001165740"/>
    </source>
</evidence>
<dbReference type="PANTHER" id="PTHR24365:SF541">
    <property type="entry name" value="PROTEIN TOLL-RELATED"/>
    <property type="match status" value="1"/>
</dbReference>
<feature type="region of interest" description="Disordered" evidence="7">
    <location>
        <begin position="719"/>
        <end position="808"/>
    </location>
</feature>
<dbReference type="RefSeq" id="XP_055891836.1">
    <property type="nucleotide sequence ID" value="XM_056035861.1"/>
</dbReference>
<evidence type="ECO:0000256" key="2">
    <source>
        <dbReference type="ARBA" id="ARBA00022614"/>
    </source>
</evidence>
<dbReference type="Proteomes" id="UP001165740">
    <property type="component" value="Chromosome 7"/>
</dbReference>
<dbReference type="PROSITE" id="PS50104">
    <property type="entry name" value="TIR"/>
    <property type="match status" value="1"/>
</dbReference>
<dbReference type="RefSeq" id="XP_055891835.1">
    <property type="nucleotide sequence ID" value="XM_056035860.1"/>
</dbReference>
<keyword evidence="3 8" id="KW-0812">Transmembrane</keyword>
<feature type="domain" description="TIR" evidence="9">
    <location>
        <begin position="548"/>
        <end position="716"/>
    </location>
</feature>
<dbReference type="Pfam" id="PF01582">
    <property type="entry name" value="TIR"/>
    <property type="match status" value="1"/>
</dbReference>
<feature type="compositionally biased region" description="Low complexity" evidence="7">
    <location>
        <begin position="836"/>
        <end position="845"/>
    </location>
</feature>
<dbReference type="PANTHER" id="PTHR24365">
    <property type="entry name" value="TOLL-LIKE RECEPTOR"/>
    <property type="match status" value="1"/>
</dbReference>
<dbReference type="InterPro" id="IPR032675">
    <property type="entry name" value="LRR_dom_sf"/>
</dbReference>
<evidence type="ECO:0000256" key="7">
    <source>
        <dbReference type="SAM" id="MobiDB-lite"/>
    </source>
</evidence>
<dbReference type="SMART" id="SM00255">
    <property type="entry name" value="TIR"/>
    <property type="match status" value="1"/>
</dbReference>
<evidence type="ECO:0000313" key="12">
    <source>
        <dbReference type="RefSeq" id="XP_055891832.1"/>
    </source>
</evidence>
<evidence type="ECO:0000256" key="6">
    <source>
        <dbReference type="ARBA" id="ARBA00023136"/>
    </source>
</evidence>
<keyword evidence="4" id="KW-0732">Signal</keyword>
<dbReference type="Gene3D" id="3.40.50.10140">
    <property type="entry name" value="Toll/interleukin-1 receptor homology (TIR) domain"/>
    <property type="match status" value="1"/>
</dbReference>
<feature type="transmembrane region" description="Helical" evidence="8">
    <location>
        <begin position="499"/>
        <end position="519"/>
    </location>
</feature>
<feature type="region of interest" description="Disordered" evidence="7">
    <location>
        <begin position="576"/>
        <end position="604"/>
    </location>
</feature>
<evidence type="ECO:0000256" key="4">
    <source>
        <dbReference type="ARBA" id="ARBA00022729"/>
    </source>
</evidence>
<dbReference type="RefSeq" id="XP_055891831.1">
    <property type="nucleotide sequence ID" value="XM_056035856.1"/>
</dbReference>
<evidence type="ECO:0000313" key="15">
    <source>
        <dbReference type="RefSeq" id="XP_055891835.1"/>
    </source>
</evidence>
<sequence>MQDKMVTYLLMCSTVLWISGGWVGARTFLPPSWKNVCNINITRLGLAPDARPSDGTTVVESNCTIRPSDAHPWRLNDLKNWTLHEKINLNTVPGKREIVYKLRVTCEGGANISLPWPMKITGLEELVVSSCVLLDRYANFRNPVDVDQPDEMRILDLHDSQWLVGKTNDILSQSQGSMNINISDTYECGHDDTLEIFILRNISDILDTDILTVEIPLNRSTTTKKVAELMNPLPGELVDDVNVSGTVKPETRLMKDAEKVISDQINSNTDVLKAKLLQQNLQKSTPKSNTSDARVAEENFLDLLQKVFNTRAQCNYIKLRHLDESVAILTPVTLFEFLVKDALYPVLEHMNFSTIGITTFPRELSEWRRFFPKLTYIDLSNNFISQVQFQNFPSKKDTGVVTFNLQRNNITVINMDVLNSWADIEKLEVDIRNNPIHCGCELESFLPHLQDTTTFIGRLAPYEYVKEMECSTPDALKGRKLYSLVHSSLPCPVYENHQVALIALGVTLSFLLVLVIILVRYKFEIRILLYTRLHVRLPCDADELRHSKTYDAFISYSNDDDSWVFENLVKFLENSSVPTSSQPTSNGTAHAKDIESKQRPNSAKTKPFRLCIHQRDFVPGKTIFDNIVDSIEASRHTIIVLSPSFMKSHWAMEELRQAYRQSLVEKTRHLVVLLLHKVPKEEMDPLIARCCKTFTYLDVNDTLFRDRLIFSLTTKDNSTRKRDKLMSKRKSAAKHNKRPEPPSPAQLESGAYDNVAYFPPASRPPDSNRRMSSHLSSAPNSSVIQNGSKEKITPNSSQRIDSTTSSQMESGVYDSIVYYPQVSHPPEPLRVLSNMSTSSTSSLIR</sequence>
<comment type="subcellular location">
    <subcellularLocation>
        <location evidence="1">Membrane</location>
        <topology evidence="1">Single-pass membrane protein</topology>
    </subcellularLocation>
</comment>
<proteinExistence type="predicted"/>
<evidence type="ECO:0000259" key="9">
    <source>
        <dbReference type="PROSITE" id="PS50104"/>
    </source>
</evidence>
<dbReference type="RefSeq" id="XP_055891832.1">
    <property type="nucleotide sequence ID" value="XM_056035857.1"/>
</dbReference>
<gene>
    <name evidence="11 12 13 14 15 16" type="primary">LOC106067351</name>
</gene>
<dbReference type="InterPro" id="IPR000157">
    <property type="entry name" value="TIR_dom"/>
</dbReference>
<organism evidence="10 15">
    <name type="scientific">Biomphalaria glabrata</name>
    <name type="common">Bloodfluke planorb</name>
    <name type="synonym">Freshwater snail</name>
    <dbReference type="NCBI Taxonomy" id="6526"/>
    <lineage>
        <taxon>Eukaryota</taxon>
        <taxon>Metazoa</taxon>
        <taxon>Spiralia</taxon>
        <taxon>Lophotrochozoa</taxon>
        <taxon>Mollusca</taxon>
        <taxon>Gastropoda</taxon>
        <taxon>Heterobranchia</taxon>
        <taxon>Euthyneura</taxon>
        <taxon>Panpulmonata</taxon>
        <taxon>Hygrophila</taxon>
        <taxon>Lymnaeoidea</taxon>
        <taxon>Planorbidae</taxon>
        <taxon>Biomphalaria</taxon>
    </lineage>
</organism>
<dbReference type="GO" id="GO:0007165">
    <property type="term" value="P:signal transduction"/>
    <property type="evidence" value="ECO:0007669"/>
    <property type="project" value="InterPro"/>
</dbReference>
<accession>A0A9W3AX80</accession>
<reference evidence="11 12" key="1">
    <citation type="submission" date="2025-04" db="UniProtKB">
        <authorList>
            <consortium name="RefSeq"/>
        </authorList>
    </citation>
    <scope>IDENTIFICATION</scope>
</reference>
<keyword evidence="6 8" id="KW-0472">Membrane</keyword>
<feature type="compositionally biased region" description="Polar residues" evidence="7">
    <location>
        <begin position="773"/>
        <end position="808"/>
    </location>
</feature>
<evidence type="ECO:0000256" key="1">
    <source>
        <dbReference type="ARBA" id="ARBA00004167"/>
    </source>
</evidence>
<dbReference type="GO" id="GO:0038023">
    <property type="term" value="F:signaling receptor activity"/>
    <property type="evidence" value="ECO:0007669"/>
    <property type="project" value="TreeGrafter"/>
</dbReference>
<dbReference type="RefSeq" id="XP_055891833.1">
    <property type="nucleotide sequence ID" value="XM_056035858.1"/>
</dbReference>
<dbReference type="SUPFAM" id="SSF52058">
    <property type="entry name" value="L domain-like"/>
    <property type="match status" value="1"/>
</dbReference>
<name>A0A9W3AX80_BIOGL</name>
<feature type="compositionally biased region" description="Basic residues" evidence="7">
    <location>
        <begin position="727"/>
        <end position="737"/>
    </location>
</feature>
<protein>
    <submittedName>
        <fullName evidence="11 12">Uncharacterized protein LOC106067351</fullName>
    </submittedName>
</protein>
<dbReference type="Gene3D" id="3.80.10.10">
    <property type="entry name" value="Ribonuclease Inhibitor"/>
    <property type="match status" value="1"/>
</dbReference>
<keyword evidence="2" id="KW-0433">Leucine-rich repeat</keyword>
<evidence type="ECO:0000313" key="14">
    <source>
        <dbReference type="RefSeq" id="XP_055891834.1"/>
    </source>
</evidence>
<dbReference type="GeneID" id="106067351"/>
<dbReference type="GO" id="GO:0005886">
    <property type="term" value="C:plasma membrane"/>
    <property type="evidence" value="ECO:0007669"/>
    <property type="project" value="TreeGrafter"/>
</dbReference>
<dbReference type="InterPro" id="IPR000483">
    <property type="entry name" value="Cys-rich_flank_reg_C"/>
</dbReference>
<dbReference type="OrthoDB" id="1421090at2759"/>
<dbReference type="InterPro" id="IPR035897">
    <property type="entry name" value="Toll_tir_struct_dom_sf"/>
</dbReference>
<evidence type="ECO:0000256" key="8">
    <source>
        <dbReference type="SAM" id="Phobius"/>
    </source>
</evidence>
<dbReference type="OMA" id="MFIDIRN"/>
<feature type="region of interest" description="Disordered" evidence="7">
    <location>
        <begin position="823"/>
        <end position="845"/>
    </location>
</feature>
<evidence type="ECO:0000256" key="3">
    <source>
        <dbReference type="ARBA" id="ARBA00022692"/>
    </source>
</evidence>
<evidence type="ECO:0000256" key="5">
    <source>
        <dbReference type="ARBA" id="ARBA00022989"/>
    </source>
</evidence>
<evidence type="ECO:0000313" key="11">
    <source>
        <dbReference type="RefSeq" id="XP_055891831.1"/>
    </source>
</evidence>
<dbReference type="AlphaFoldDB" id="A0A9W3AX80"/>
<keyword evidence="5 8" id="KW-1133">Transmembrane helix</keyword>
<dbReference type="SUPFAM" id="SSF52200">
    <property type="entry name" value="Toll/Interleukin receptor TIR domain"/>
    <property type="match status" value="1"/>
</dbReference>
<dbReference type="SMART" id="SM00082">
    <property type="entry name" value="LRRCT"/>
    <property type="match status" value="1"/>
</dbReference>